<protein>
    <submittedName>
        <fullName evidence="2">Uncharacterized protein</fullName>
    </submittedName>
</protein>
<feature type="region of interest" description="Disordered" evidence="1">
    <location>
        <begin position="1"/>
        <end position="39"/>
    </location>
</feature>
<dbReference type="AlphaFoldDB" id="A0A4R8GCY3"/>
<organism evidence="2 3">
    <name type="scientific">Rhodovulum visakhapatnamense</name>
    <dbReference type="NCBI Taxonomy" id="364297"/>
    <lineage>
        <taxon>Bacteria</taxon>
        <taxon>Pseudomonadati</taxon>
        <taxon>Pseudomonadota</taxon>
        <taxon>Alphaproteobacteria</taxon>
        <taxon>Rhodobacterales</taxon>
        <taxon>Paracoccaceae</taxon>
        <taxon>Rhodovulum</taxon>
    </lineage>
</organism>
<evidence type="ECO:0000313" key="3">
    <source>
        <dbReference type="Proteomes" id="UP000295484"/>
    </source>
</evidence>
<evidence type="ECO:0000313" key="2">
    <source>
        <dbReference type="EMBL" id="TDX33772.1"/>
    </source>
</evidence>
<proteinExistence type="predicted"/>
<reference evidence="2 3" key="1">
    <citation type="submission" date="2019-03" db="EMBL/GenBank/DDBJ databases">
        <title>Genomic Encyclopedia of Type Strains, Phase IV (KMG-IV): sequencing the most valuable type-strain genomes for metagenomic binning, comparative biology and taxonomic classification.</title>
        <authorList>
            <person name="Goeker M."/>
        </authorList>
    </citation>
    <scope>NUCLEOTIDE SEQUENCE [LARGE SCALE GENOMIC DNA]</scope>
    <source>
        <strain evidence="2 3">JA181</strain>
    </source>
</reference>
<comment type="caution">
    <text evidence="2">The sequence shown here is derived from an EMBL/GenBank/DDBJ whole genome shotgun (WGS) entry which is preliminary data.</text>
</comment>
<dbReference type="Proteomes" id="UP000295484">
    <property type="component" value="Unassembled WGS sequence"/>
</dbReference>
<gene>
    <name evidence="2" type="ORF">EV657_101201</name>
</gene>
<dbReference type="EMBL" id="SOEB01000001">
    <property type="protein sequence ID" value="TDX33772.1"/>
    <property type="molecule type" value="Genomic_DNA"/>
</dbReference>
<name>A0A4R8GCY3_9RHOB</name>
<evidence type="ECO:0000256" key="1">
    <source>
        <dbReference type="SAM" id="MobiDB-lite"/>
    </source>
</evidence>
<accession>A0A4R8GCY3</accession>
<sequence>MIVSEMPSMAQRSAVLSRGVHPSGPGARPAPRPILPPGGRIATFQAAERVAADCTMNRADLLSADALPGSGAALLASHDQSASPEASR</sequence>